<feature type="repeat" description="CXXCXGXG motif" evidence="6">
    <location>
        <begin position="178"/>
        <end position="185"/>
    </location>
</feature>
<dbReference type="SUPFAM" id="SSF49493">
    <property type="entry name" value="HSP40/DnaJ peptide-binding domain"/>
    <property type="match status" value="2"/>
</dbReference>
<comment type="cofactor">
    <cofactor evidence="6">
        <name>Zn(2+)</name>
        <dbReference type="ChEBI" id="CHEBI:29105"/>
    </cofactor>
    <text evidence="6">Binds 2 Zn(2+) ions per monomer.</text>
</comment>
<dbReference type="CDD" id="cd10719">
    <property type="entry name" value="DnaJ_zf"/>
    <property type="match status" value="1"/>
</dbReference>
<feature type="binding site" evidence="6">
    <location>
        <position position="181"/>
    </location>
    <ligand>
        <name>Zn(2+)</name>
        <dbReference type="ChEBI" id="CHEBI:29105"/>
        <label>2</label>
    </ligand>
</feature>
<dbReference type="CDD" id="cd06257">
    <property type="entry name" value="DnaJ"/>
    <property type="match status" value="1"/>
</dbReference>
<dbReference type="GO" id="GO:0051082">
    <property type="term" value="F:unfolded protein binding"/>
    <property type="evidence" value="ECO:0007669"/>
    <property type="project" value="UniProtKB-UniRule"/>
</dbReference>
<dbReference type="InterPro" id="IPR008971">
    <property type="entry name" value="HSP40/DnaJ_pept-bd"/>
</dbReference>
<evidence type="ECO:0000256" key="4">
    <source>
        <dbReference type="ARBA" id="ARBA00022833"/>
    </source>
</evidence>
<keyword evidence="6" id="KW-0235">DNA replication</keyword>
<dbReference type="PRINTS" id="PR00625">
    <property type="entry name" value="JDOMAIN"/>
</dbReference>
<proteinExistence type="inferred from homology"/>
<dbReference type="Pfam" id="PF00684">
    <property type="entry name" value="DnaJ_CXXCXGXG"/>
    <property type="match status" value="1"/>
</dbReference>
<dbReference type="PROSITE" id="PS51188">
    <property type="entry name" value="ZF_CR"/>
    <property type="match status" value="1"/>
</dbReference>
<dbReference type="EMBL" id="PCVO01000035">
    <property type="protein sequence ID" value="PIQ75233.1"/>
    <property type="molecule type" value="Genomic_DNA"/>
</dbReference>
<keyword evidence="4 6" id="KW-0862">Zinc</keyword>
<dbReference type="NCBIfam" id="TIGR02349">
    <property type="entry name" value="DnaJ_bact"/>
    <property type="match status" value="1"/>
</dbReference>
<keyword evidence="1 6" id="KW-0479">Metal-binding</keyword>
<dbReference type="SMART" id="SM00271">
    <property type="entry name" value="DnaJ"/>
    <property type="match status" value="1"/>
</dbReference>
<keyword evidence="6" id="KW-0346">Stress response</keyword>
<evidence type="ECO:0000256" key="3">
    <source>
        <dbReference type="ARBA" id="ARBA00022771"/>
    </source>
</evidence>
<dbReference type="Pfam" id="PF00226">
    <property type="entry name" value="DnaJ"/>
    <property type="match status" value="1"/>
</dbReference>
<protein>
    <recommendedName>
        <fullName evidence="6">Chaperone protein DnaJ</fullName>
    </recommendedName>
</protein>
<dbReference type="InterPro" id="IPR002939">
    <property type="entry name" value="DnaJ_C"/>
</dbReference>
<dbReference type="PANTHER" id="PTHR43096:SF52">
    <property type="entry name" value="DNAJ HOMOLOG 1, MITOCHONDRIAL-RELATED"/>
    <property type="match status" value="1"/>
</dbReference>
<feature type="binding site" evidence="6">
    <location>
        <position position="164"/>
    </location>
    <ligand>
        <name>Zn(2+)</name>
        <dbReference type="ChEBI" id="CHEBI:29105"/>
        <label>1</label>
    </ligand>
</feature>
<dbReference type="AlphaFoldDB" id="A0A2H0KSU8"/>
<dbReference type="Proteomes" id="UP000229317">
    <property type="component" value="Unassembled WGS sequence"/>
</dbReference>
<comment type="subunit">
    <text evidence="6">Homodimer.</text>
</comment>
<feature type="binding site" evidence="6">
    <location>
        <position position="178"/>
    </location>
    <ligand>
        <name>Zn(2+)</name>
        <dbReference type="ChEBI" id="CHEBI:29105"/>
        <label>2</label>
    </ligand>
</feature>
<dbReference type="Gene3D" id="1.10.287.110">
    <property type="entry name" value="DnaJ domain"/>
    <property type="match status" value="1"/>
</dbReference>
<feature type="binding site" evidence="6">
    <location>
        <position position="161"/>
    </location>
    <ligand>
        <name>Zn(2+)</name>
        <dbReference type="ChEBI" id="CHEBI:29105"/>
        <label>1</label>
    </ligand>
</feature>
<dbReference type="InterPro" id="IPR012724">
    <property type="entry name" value="DnaJ"/>
</dbReference>
<comment type="function">
    <text evidence="6">Participates actively in the response to hyperosmotic and heat shock by preventing the aggregation of stress-denatured proteins and by disaggregating proteins, also in an autonomous, DnaK-independent fashion. Unfolded proteins bind initially to DnaJ; upon interaction with the DnaJ-bound protein, DnaK hydrolyzes its bound ATP, resulting in the formation of a stable complex. GrpE releases ADP from DnaK; ATP binding to DnaK triggers the release of the substrate protein, thus completing the reaction cycle. Several rounds of ATP-dependent interactions between DnaJ, DnaK and GrpE are required for fully efficient folding. Also involved, together with DnaK and GrpE, in the DNA replication of plasmids through activation of initiation proteins.</text>
</comment>
<sequence length="370" mass="40677">MPKDYYEILGVSRGASPDEIKRAYRKLAQKYHPDKGGDAEKFKEINEAYQVLSDPQKRTQYDKFGATFEQARAGGGFSGFNDFRDFSSYADAFNAFGQGQEFDFGNLGEIFEQVFGGVPGRSGGSGRKKRGQDISIDAEITLEEAARGVEKEFNIYKGVVCPKCGGLGGEPASAIKDCSRCKGKGQIEQTRSAGFFSFSQVRVCPECRGSGKKPEKVCSQCGGDGRIKDYKTISVKIPAGIQDQQVISLRGQGEAGLYGSAPGDLYLIVHVKPHKIFERKGDDLYFNLEISFTQAVLGDKIEIPTFSGAVQLKIPEGIESGMRIRLEDKGMPHLHGRGSGDMLVKIKIKTPRKVSKKAKQLLEELKRELE</sequence>
<dbReference type="InterPro" id="IPR036410">
    <property type="entry name" value="HSP_DnaJ_Cys-rich_dom_sf"/>
</dbReference>
<dbReference type="FunFam" id="2.60.260.20:FF:000005">
    <property type="entry name" value="Chaperone protein dnaJ 1, mitochondrial"/>
    <property type="match status" value="1"/>
</dbReference>
<dbReference type="HAMAP" id="MF_01152">
    <property type="entry name" value="DnaJ"/>
    <property type="match status" value="1"/>
</dbReference>
<dbReference type="Gene3D" id="2.60.260.20">
    <property type="entry name" value="Urease metallochaperone UreE, N-terminal domain"/>
    <property type="match status" value="2"/>
</dbReference>
<dbReference type="GO" id="GO:0005524">
    <property type="term" value="F:ATP binding"/>
    <property type="evidence" value="ECO:0007669"/>
    <property type="project" value="InterPro"/>
</dbReference>
<evidence type="ECO:0000256" key="2">
    <source>
        <dbReference type="ARBA" id="ARBA00022737"/>
    </source>
</evidence>
<dbReference type="CDD" id="cd10747">
    <property type="entry name" value="DnaJ_C"/>
    <property type="match status" value="1"/>
</dbReference>
<dbReference type="Pfam" id="PF01556">
    <property type="entry name" value="DnaJ_C"/>
    <property type="match status" value="1"/>
</dbReference>
<name>A0A2H0KSU8_9BACT</name>
<dbReference type="PANTHER" id="PTHR43096">
    <property type="entry name" value="DNAJ HOMOLOG 1, MITOCHONDRIAL-RELATED"/>
    <property type="match status" value="1"/>
</dbReference>
<dbReference type="Gene3D" id="2.10.230.10">
    <property type="entry name" value="Heat shock protein DnaJ, cysteine-rich domain"/>
    <property type="match status" value="1"/>
</dbReference>
<evidence type="ECO:0000313" key="10">
    <source>
        <dbReference type="EMBL" id="PIQ75233.1"/>
    </source>
</evidence>
<feature type="repeat" description="CXXCXGXG motif" evidence="6">
    <location>
        <begin position="161"/>
        <end position="168"/>
    </location>
</feature>
<dbReference type="GO" id="GO:0042026">
    <property type="term" value="P:protein refolding"/>
    <property type="evidence" value="ECO:0007669"/>
    <property type="project" value="TreeGrafter"/>
</dbReference>
<comment type="caution">
    <text evidence="10">The sequence shown here is derived from an EMBL/GenBank/DDBJ whole genome shotgun (WGS) entry which is preliminary data.</text>
</comment>
<feature type="zinc finger region" description="CR-type" evidence="7">
    <location>
        <begin position="148"/>
        <end position="230"/>
    </location>
</feature>
<evidence type="ECO:0000256" key="5">
    <source>
        <dbReference type="ARBA" id="ARBA00023186"/>
    </source>
</evidence>
<dbReference type="InterPro" id="IPR036869">
    <property type="entry name" value="J_dom_sf"/>
</dbReference>
<dbReference type="InterPro" id="IPR001305">
    <property type="entry name" value="HSP_DnaJ_Cys-rich_dom"/>
</dbReference>
<feature type="binding site" evidence="6">
    <location>
        <position position="218"/>
    </location>
    <ligand>
        <name>Zn(2+)</name>
        <dbReference type="ChEBI" id="CHEBI:29105"/>
        <label>1</label>
    </ligand>
</feature>
<dbReference type="PROSITE" id="PS00636">
    <property type="entry name" value="DNAJ_1"/>
    <property type="match status" value="1"/>
</dbReference>
<feature type="repeat" description="CXXCXGXG motif" evidence="6">
    <location>
        <begin position="218"/>
        <end position="225"/>
    </location>
</feature>
<evidence type="ECO:0000259" key="9">
    <source>
        <dbReference type="PROSITE" id="PS51188"/>
    </source>
</evidence>
<feature type="binding site" evidence="6">
    <location>
        <position position="207"/>
    </location>
    <ligand>
        <name>Zn(2+)</name>
        <dbReference type="ChEBI" id="CHEBI:29105"/>
        <label>2</label>
    </ligand>
</feature>
<evidence type="ECO:0000256" key="1">
    <source>
        <dbReference type="ARBA" id="ARBA00022723"/>
    </source>
</evidence>
<dbReference type="SUPFAM" id="SSF57938">
    <property type="entry name" value="DnaJ/Hsp40 cysteine-rich domain"/>
    <property type="match status" value="1"/>
</dbReference>
<evidence type="ECO:0000259" key="8">
    <source>
        <dbReference type="PROSITE" id="PS50076"/>
    </source>
</evidence>
<reference evidence="10 11" key="1">
    <citation type="submission" date="2017-09" db="EMBL/GenBank/DDBJ databases">
        <title>Depth-based differentiation of microbial function through sediment-hosted aquifers and enrichment of novel symbionts in the deep terrestrial subsurface.</title>
        <authorList>
            <person name="Probst A.J."/>
            <person name="Ladd B."/>
            <person name="Jarett J.K."/>
            <person name="Geller-Mcgrath D.E."/>
            <person name="Sieber C.M."/>
            <person name="Emerson J.B."/>
            <person name="Anantharaman K."/>
            <person name="Thomas B.C."/>
            <person name="Malmstrom R."/>
            <person name="Stieglmeier M."/>
            <person name="Klingl A."/>
            <person name="Woyke T."/>
            <person name="Ryan C.M."/>
            <person name="Banfield J.F."/>
        </authorList>
    </citation>
    <scope>NUCLEOTIDE SEQUENCE [LARGE SCALE GENOMIC DNA]</scope>
    <source>
        <strain evidence="10">CG11_big_fil_rev_8_21_14_0_20_40_15</strain>
    </source>
</reference>
<keyword evidence="5 6" id="KW-0143">Chaperone</keyword>
<dbReference type="GO" id="GO:0006260">
    <property type="term" value="P:DNA replication"/>
    <property type="evidence" value="ECO:0007669"/>
    <property type="project" value="UniProtKB-KW"/>
</dbReference>
<accession>A0A2H0KSU8</accession>
<evidence type="ECO:0000313" key="11">
    <source>
        <dbReference type="Proteomes" id="UP000229317"/>
    </source>
</evidence>
<comment type="similarity">
    <text evidence="6">Belongs to the DnaJ family.</text>
</comment>
<organism evidence="10 11">
    <name type="scientific">Candidatus Portnoybacteria bacterium CG11_big_fil_rev_8_21_14_0_20_40_15</name>
    <dbReference type="NCBI Taxonomy" id="1974817"/>
    <lineage>
        <taxon>Bacteria</taxon>
        <taxon>Candidatus Portnoyibacteriota</taxon>
    </lineage>
</organism>
<dbReference type="PROSITE" id="PS50076">
    <property type="entry name" value="DNAJ_2"/>
    <property type="match status" value="1"/>
</dbReference>
<keyword evidence="6" id="KW-0963">Cytoplasm</keyword>
<evidence type="ECO:0000256" key="6">
    <source>
        <dbReference type="HAMAP-Rule" id="MF_01152"/>
    </source>
</evidence>
<gene>
    <name evidence="6 10" type="primary">dnaJ</name>
    <name evidence="10" type="ORF">COV84_02220</name>
</gene>
<dbReference type="GO" id="GO:0005737">
    <property type="term" value="C:cytoplasm"/>
    <property type="evidence" value="ECO:0007669"/>
    <property type="project" value="UniProtKB-SubCell"/>
</dbReference>
<feature type="binding site" evidence="6">
    <location>
        <position position="221"/>
    </location>
    <ligand>
        <name>Zn(2+)</name>
        <dbReference type="ChEBI" id="CHEBI:29105"/>
        <label>1</label>
    </ligand>
</feature>
<comment type="subcellular location">
    <subcellularLocation>
        <location evidence="6">Cytoplasm</location>
    </subcellularLocation>
</comment>
<dbReference type="GO" id="GO:0008270">
    <property type="term" value="F:zinc ion binding"/>
    <property type="evidence" value="ECO:0007669"/>
    <property type="project" value="UniProtKB-UniRule"/>
</dbReference>
<dbReference type="InterPro" id="IPR018253">
    <property type="entry name" value="DnaJ_domain_CS"/>
</dbReference>
<feature type="domain" description="CR-type" evidence="9">
    <location>
        <begin position="148"/>
        <end position="230"/>
    </location>
</feature>
<comment type="domain">
    <text evidence="6">The J domain is necessary and sufficient to stimulate DnaK ATPase activity. Zinc center 1 plays an important role in the autonomous, DnaK-independent chaperone activity of DnaJ. Zinc center 2 is essential for interaction with DnaK and for DnaJ activity.</text>
</comment>
<dbReference type="GO" id="GO:0031072">
    <property type="term" value="F:heat shock protein binding"/>
    <property type="evidence" value="ECO:0007669"/>
    <property type="project" value="InterPro"/>
</dbReference>
<dbReference type="NCBIfam" id="NF008035">
    <property type="entry name" value="PRK10767.1"/>
    <property type="match status" value="1"/>
</dbReference>
<dbReference type="GO" id="GO:0009408">
    <property type="term" value="P:response to heat"/>
    <property type="evidence" value="ECO:0007669"/>
    <property type="project" value="InterPro"/>
</dbReference>
<feature type="binding site" evidence="6">
    <location>
        <position position="204"/>
    </location>
    <ligand>
        <name>Zn(2+)</name>
        <dbReference type="ChEBI" id="CHEBI:29105"/>
        <label>2</label>
    </ligand>
</feature>
<feature type="domain" description="J" evidence="8">
    <location>
        <begin position="4"/>
        <end position="65"/>
    </location>
</feature>
<feature type="repeat" description="CXXCXGXG motif" evidence="6">
    <location>
        <begin position="204"/>
        <end position="211"/>
    </location>
</feature>
<keyword evidence="2 6" id="KW-0677">Repeat</keyword>
<evidence type="ECO:0000256" key="7">
    <source>
        <dbReference type="PROSITE-ProRule" id="PRU00546"/>
    </source>
</evidence>
<dbReference type="SUPFAM" id="SSF46565">
    <property type="entry name" value="Chaperone J-domain"/>
    <property type="match status" value="1"/>
</dbReference>
<keyword evidence="3 6" id="KW-0863">Zinc-finger</keyword>
<dbReference type="InterPro" id="IPR001623">
    <property type="entry name" value="DnaJ_domain"/>
</dbReference>